<proteinExistence type="predicted"/>
<dbReference type="OrthoDB" id="5794490at2759"/>
<keyword evidence="2" id="KW-1185">Reference proteome</keyword>
<gene>
    <name evidence="1" type="ORF">HPBE_LOCUS6218</name>
</gene>
<accession>A0A183FHH1</accession>
<protein>
    <submittedName>
        <fullName evidence="3">Integrase catalytic domain-containing protein</fullName>
    </submittedName>
</protein>
<sequence length="123" mass="13751">MAATTSSFTAPVGRSLRTDNSTHFVAAQHDAMRPQITYVLHDAGTPSTTGTLKKKDEDMETDYFLATLCDQQRAVTATRFGLRYSKTREVSELLTKIERSRFTARDLVHSHPNIILSVLKGIH</sequence>
<name>A0A183FHH1_HELPZ</name>
<dbReference type="WBParaSite" id="HPBE_0000621701-mRNA-1">
    <property type="protein sequence ID" value="HPBE_0000621701-mRNA-1"/>
    <property type="gene ID" value="HPBE_0000621701"/>
</dbReference>
<evidence type="ECO:0000313" key="2">
    <source>
        <dbReference type="Proteomes" id="UP000050761"/>
    </source>
</evidence>
<evidence type="ECO:0000313" key="1">
    <source>
        <dbReference type="EMBL" id="VDO67427.1"/>
    </source>
</evidence>
<dbReference type="EMBL" id="UZAH01025620">
    <property type="protein sequence ID" value="VDO67427.1"/>
    <property type="molecule type" value="Genomic_DNA"/>
</dbReference>
<evidence type="ECO:0000313" key="3">
    <source>
        <dbReference type="WBParaSite" id="HPBE_0000621701-mRNA-1"/>
    </source>
</evidence>
<organism evidence="2 3">
    <name type="scientific">Heligmosomoides polygyrus</name>
    <name type="common">Parasitic roundworm</name>
    <dbReference type="NCBI Taxonomy" id="6339"/>
    <lineage>
        <taxon>Eukaryota</taxon>
        <taxon>Metazoa</taxon>
        <taxon>Ecdysozoa</taxon>
        <taxon>Nematoda</taxon>
        <taxon>Chromadorea</taxon>
        <taxon>Rhabditida</taxon>
        <taxon>Rhabditina</taxon>
        <taxon>Rhabditomorpha</taxon>
        <taxon>Strongyloidea</taxon>
        <taxon>Heligmosomidae</taxon>
        <taxon>Heligmosomoides</taxon>
    </lineage>
</organism>
<reference evidence="1 2" key="1">
    <citation type="submission" date="2018-11" db="EMBL/GenBank/DDBJ databases">
        <authorList>
            <consortium name="Pathogen Informatics"/>
        </authorList>
    </citation>
    <scope>NUCLEOTIDE SEQUENCE [LARGE SCALE GENOMIC DNA]</scope>
</reference>
<dbReference type="AlphaFoldDB" id="A0A183FHH1"/>
<dbReference type="Proteomes" id="UP000050761">
    <property type="component" value="Unassembled WGS sequence"/>
</dbReference>
<accession>A0A3P7Y3X0</accession>
<reference evidence="3" key="2">
    <citation type="submission" date="2019-09" db="UniProtKB">
        <authorList>
            <consortium name="WormBaseParasite"/>
        </authorList>
    </citation>
    <scope>IDENTIFICATION</scope>
</reference>